<feature type="region of interest" description="Disordered" evidence="1">
    <location>
        <begin position="1"/>
        <end position="24"/>
    </location>
</feature>
<reference evidence="2" key="1">
    <citation type="submission" date="2014-09" db="EMBL/GenBank/DDBJ databases">
        <authorList>
            <person name="Magalhaes I.L.F."/>
            <person name="Oliveira U."/>
            <person name="Santos F.R."/>
            <person name="Vidigal T.H.D.A."/>
            <person name="Brescovit A.D."/>
            <person name="Santos A.J."/>
        </authorList>
    </citation>
    <scope>NUCLEOTIDE SEQUENCE</scope>
    <source>
        <tissue evidence="2">Shoot tissue taken approximately 20 cm above the soil surface</tissue>
    </source>
</reference>
<organism evidence="2">
    <name type="scientific">Arundo donax</name>
    <name type="common">Giant reed</name>
    <name type="synonym">Donax arundinaceus</name>
    <dbReference type="NCBI Taxonomy" id="35708"/>
    <lineage>
        <taxon>Eukaryota</taxon>
        <taxon>Viridiplantae</taxon>
        <taxon>Streptophyta</taxon>
        <taxon>Embryophyta</taxon>
        <taxon>Tracheophyta</taxon>
        <taxon>Spermatophyta</taxon>
        <taxon>Magnoliopsida</taxon>
        <taxon>Liliopsida</taxon>
        <taxon>Poales</taxon>
        <taxon>Poaceae</taxon>
        <taxon>PACMAD clade</taxon>
        <taxon>Arundinoideae</taxon>
        <taxon>Arundineae</taxon>
        <taxon>Arundo</taxon>
    </lineage>
</organism>
<reference evidence="2" key="2">
    <citation type="journal article" date="2015" name="Data Brief">
        <title>Shoot transcriptome of the giant reed, Arundo donax.</title>
        <authorList>
            <person name="Barrero R.A."/>
            <person name="Guerrero F.D."/>
            <person name="Moolhuijzen P."/>
            <person name="Goolsby J.A."/>
            <person name="Tidwell J."/>
            <person name="Bellgard S.E."/>
            <person name="Bellgard M.I."/>
        </authorList>
    </citation>
    <scope>NUCLEOTIDE SEQUENCE</scope>
    <source>
        <tissue evidence="2">Shoot tissue taken approximately 20 cm above the soil surface</tissue>
    </source>
</reference>
<sequence length="62" mass="6501">MRRAPPGCSCSRSRSRGAGVPPTGMTVTAAAACSRRRVCTASSWAPLRRSLPHVRFGDDGDG</sequence>
<evidence type="ECO:0000256" key="1">
    <source>
        <dbReference type="SAM" id="MobiDB-lite"/>
    </source>
</evidence>
<protein>
    <submittedName>
        <fullName evidence="2">Uncharacterized protein</fullName>
    </submittedName>
</protein>
<evidence type="ECO:0000313" key="2">
    <source>
        <dbReference type="EMBL" id="JAD34844.1"/>
    </source>
</evidence>
<dbReference type="PROSITE" id="PS51257">
    <property type="entry name" value="PROKAR_LIPOPROTEIN"/>
    <property type="match status" value="1"/>
</dbReference>
<accession>A0A0A8Z5Z9</accession>
<proteinExistence type="predicted"/>
<name>A0A0A8Z5Z9_ARUDO</name>
<feature type="compositionally biased region" description="Low complexity" evidence="1">
    <location>
        <begin position="1"/>
        <end position="18"/>
    </location>
</feature>
<dbReference type="EMBL" id="GBRH01263051">
    <property type="protein sequence ID" value="JAD34844.1"/>
    <property type="molecule type" value="Transcribed_RNA"/>
</dbReference>
<dbReference type="AlphaFoldDB" id="A0A0A8Z5Z9"/>